<dbReference type="SMART" id="SM00132">
    <property type="entry name" value="LIM"/>
    <property type="match status" value="3"/>
</dbReference>
<dbReference type="CDD" id="cd08368">
    <property type="entry name" value="LIM"/>
    <property type="match status" value="3"/>
</dbReference>
<evidence type="ECO:0000256" key="2">
    <source>
        <dbReference type="ARBA" id="ARBA00022737"/>
    </source>
</evidence>
<keyword evidence="3 5" id="KW-0862">Zinc</keyword>
<evidence type="ECO:0000259" key="6">
    <source>
        <dbReference type="PROSITE" id="PS50023"/>
    </source>
</evidence>
<sequence length="303" mass="33451">MSTTKFCVECGEICRAPFNTALNDNTLVYCKKDFDRIIKSGSGAMPSKTIFNDPKMGYCSKCTKKIDGDFKVVAGKHYHVSCFKCDLCHKDLGSAFFERVGNVYCQYCNIEINNDLELQKRLGPSATVLQNDNKEFNQTNRELYQNIQKGKESHQCTWCKKSIGDGQFVKFNDVVYHHNCFTCGQCQSIIGSKSFSQVPGLSMPLCQNCATSSPKKSSSNSESCMGCGKSISGAYTKIPDQGVYHKDCFRCNQCNSTLEKGYAMVAGKATCADCVPKQTGGTLSPGRTKGFVIDKRSGKKTFL</sequence>
<dbReference type="PROSITE" id="PS00478">
    <property type="entry name" value="LIM_DOMAIN_1"/>
    <property type="match status" value="2"/>
</dbReference>
<evidence type="ECO:0000313" key="7">
    <source>
        <dbReference type="EMBL" id="KYQ93961.1"/>
    </source>
</evidence>
<dbReference type="PANTHER" id="PTHR24205">
    <property type="entry name" value="FOUR AND A HALF LIM DOMAINS PROTEIN"/>
    <property type="match status" value="1"/>
</dbReference>
<feature type="domain" description="LIM zinc-binding" evidence="6">
    <location>
        <begin position="154"/>
        <end position="216"/>
    </location>
</feature>
<accession>A0A151ZIY8</accession>
<keyword evidence="2" id="KW-0677">Repeat</keyword>
<proteinExistence type="predicted"/>
<dbReference type="Proteomes" id="UP000076078">
    <property type="component" value="Unassembled WGS sequence"/>
</dbReference>
<dbReference type="AlphaFoldDB" id="A0A151ZIY8"/>
<dbReference type="EMBL" id="LODT01000023">
    <property type="protein sequence ID" value="KYQ93961.1"/>
    <property type="molecule type" value="Genomic_DNA"/>
</dbReference>
<evidence type="ECO:0000256" key="4">
    <source>
        <dbReference type="ARBA" id="ARBA00023038"/>
    </source>
</evidence>
<dbReference type="PROSITE" id="PS50023">
    <property type="entry name" value="LIM_DOMAIN_2"/>
    <property type="match status" value="3"/>
</dbReference>
<evidence type="ECO:0000256" key="1">
    <source>
        <dbReference type="ARBA" id="ARBA00022723"/>
    </source>
</evidence>
<dbReference type="PANTHER" id="PTHR24205:SF16">
    <property type="entry name" value="GH01042P-RELATED"/>
    <property type="match status" value="1"/>
</dbReference>
<dbReference type="STRING" id="361077.A0A151ZIY8"/>
<dbReference type="InterPro" id="IPR001781">
    <property type="entry name" value="Znf_LIM"/>
</dbReference>
<dbReference type="GO" id="GO:0005634">
    <property type="term" value="C:nucleus"/>
    <property type="evidence" value="ECO:0007669"/>
    <property type="project" value="TreeGrafter"/>
</dbReference>
<comment type="caution">
    <text evidence="7">The sequence shown here is derived from an EMBL/GenBank/DDBJ whole genome shotgun (WGS) entry which is preliminary data.</text>
</comment>
<dbReference type="GO" id="GO:0003712">
    <property type="term" value="F:transcription coregulator activity"/>
    <property type="evidence" value="ECO:0007669"/>
    <property type="project" value="TreeGrafter"/>
</dbReference>
<keyword evidence="1 5" id="KW-0479">Metal-binding</keyword>
<dbReference type="OrthoDB" id="25414at2759"/>
<dbReference type="SUPFAM" id="SSF48695">
    <property type="entry name" value="Multiheme cytochromes"/>
    <property type="match status" value="1"/>
</dbReference>
<dbReference type="InterPro" id="IPR036280">
    <property type="entry name" value="Multihaem_cyt_sf"/>
</dbReference>
<keyword evidence="4 5" id="KW-0440">LIM domain</keyword>
<organism evidence="7 8">
    <name type="scientific">Tieghemostelium lacteum</name>
    <name type="common">Slime mold</name>
    <name type="synonym">Dictyostelium lacteum</name>
    <dbReference type="NCBI Taxonomy" id="361077"/>
    <lineage>
        <taxon>Eukaryota</taxon>
        <taxon>Amoebozoa</taxon>
        <taxon>Evosea</taxon>
        <taxon>Eumycetozoa</taxon>
        <taxon>Dictyostelia</taxon>
        <taxon>Dictyosteliales</taxon>
        <taxon>Raperosteliaceae</taxon>
        <taxon>Tieghemostelium</taxon>
    </lineage>
</organism>
<evidence type="ECO:0000313" key="8">
    <source>
        <dbReference type="Proteomes" id="UP000076078"/>
    </source>
</evidence>
<feature type="domain" description="LIM zinc-binding" evidence="6">
    <location>
        <begin position="222"/>
        <end position="281"/>
    </location>
</feature>
<evidence type="ECO:0000256" key="5">
    <source>
        <dbReference type="PROSITE-ProRule" id="PRU00125"/>
    </source>
</evidence>
<dbReference type="GO" id="GO:0046872">
    <property type="term" value="F:metal ion binding"/>
    <property type="evidence" value="ECO:0007669"/>
    <property type="project" value="UniProtKB-KW"/>
</dbReference>
<dbReference type="Gene3D" id="2.10.110.10">
    <property type="entry name" value="Cysteine Rich Protein"/>
    <property type="match status" value="3"/>
</dbReference>
<dbReference type="Pfam" id="PF00412">
    <property type="entry name" value="LIM"/>
    <property type="match status" value="3"/>
</dbReference>
<reference evidence="7 8" key="1">
    <citation type="submission" date="2015-12" db="EMBL/GenBank/DDBJ databases">
        <title>Dictyostelia acquired genes for synthesis and detection of signals that induce cell-type specialization by lateral gene transfer from prokaryotes.</title>
        <authorList>
            <person name="Gloeckner G."/>
            <person name="Schaap P."/>
        </authorList>
    </citation>
    <scope>NUCLEOTIDE SEQUENCE [LARGE SCALE GENOMIC DNA]</scope>
    <source>
        <strain evidence="7 8">TK</strain>
    </source>
</reference>
<evidence type="ECO:0000256" key="3">
    <source>
        <dbReference type="ARBA" id="ARBA00022833"/>
    </source>
</evidence>
<name>A0A151ZIY8_TIELA</name>
<keyword evidence="8" id="KW-1185">Reference proteome</keyword>
<dbReference type="OMA" id="CYEQQYA"/>
<protein>
    <recommendedName>
        <fullName evidence="6">LIM zinc-binding domain-containing protein</fullName>
    </recommendedName>
</protein>
<gene>
    <name evidence="7" type="ORF">DLAC_04852</name>
</gene>
<dbReference type="InParanoid" id="A0A151ZIY8"/>
<feature type="domain" description="LIM zinc-binding" evidence="6">
    <location>
        <begin position="57"/>
        <end position="115"/>
    </location>
</feature>